<dbReference type="PROSITE" id="PS50110">
    <property type="entry name" value="RESPONSE_REGULATORY"/>
    <property type="match status" value="1"/>
</dbReference>
<dbReference type="Gene3D" id="3.30.565.10">
    <property type="entry name" value="Histidine kinase-like ATPase, C-terminal domain"/>
    <property type="match status" value="1"/>
</dbReference>
<dbReference type="SUPFAM" id="SSF52172">
    <property type="entry name" value="CheY-like"/>
    <property type="match status" value="1"/>
</dbReference>
<evidence type="ECO:0000313" key="5">
    <source>
        <dbReference type="EMBL" id="KKL98830.1"/>
    </source>
</evidence>
<dbReference type="InterPro" id="IPR011006">
    <property type="entry name" value="CheY-like_superfamily"/>
</dbReference>
<keyword evidence="2" id="KW-0902">Two-component regulatory system</keyword>
<feature type="domain" description="Response regulatory" evidence="4">
    <location>
        <begin position="56"/>
        <end position="173"/>
    </location>
</feature>
<dbReference type="EMBL" id="LAZR01017821">
    <property type="protein sequence ID" value="KKL98830.1"/>
    <property type="molecule type" value="Genomic_DNA"/>
</dbReference>
<accession>A0A0F9IYW9</accession>
<dbReference type="Gene3D" id="3.40.50.2300">
    <property type="match status" value="1"/>
</dbReference>
<comment type="caution">
    <text evidence="5">The sequence shown here is derived from an EMBL/GenBank/DDBJ whole genome shotgun (WGS) entry which is preliminary data.</text>
</comment>
<dbReference type="SMART" id="SM00448">
    <property type="entry name" value="REC"/>
    <property type="match status" value="1"/>
</dbReference>
<name>A0A0F9IYW9_9ZZZZ</name>
<evidence type="ECO:0000256" key="2">
    <source>
        <dbReference type="ARBA" id="ARBA00023012"/>
    </source>
</evidence>
<dbReference type="GO" id="GO:0000160">
    <property type="term" value="P:phosphorelay signal transduction system"/>
    <property type="evidence" value="ECO:0007669"/>
    <property type="project" value="UniProtKB-KW"/>
</dbReference>
<evidence type="ECO:0000256" key="3">
    <source>
        <dbReference type="SAM" id="MobiDB-lite"/>
    </source>
</evidence>
<dbReference type="InterPro" id="IPR001789">
    <property type="entry name" value="Sig_transdc_resp-reg_receiver"/>
</dbReference>
<proteinExistence type="predicted"/>
<organism evidence="5">
    <name type="scientific">marine sediment metagenome</name>
    <dbReference type="NCBI Taxonomy" id="412755"/>
    <lineage>
        <taxon>unclassified sequences</taxon>
        <taxon>metagenomes</taxon>
        <taxon>ecological metagenomes</taxon>
    </lineage>
</organism>
<dbReference type="SUPFAM" id="SSF55874">
    <property type="entry name" value="ATPase domain of HSP90 chaperone/DNA topoisomerase II/histidine kinase"/>
    <property type="match status" value="1"/>
</dbReference>
<dbReference type="InterPro" id="IPR036890">
    <property type="entry name" value="HATPase_C_sf"/>
</dbReference>
<feature type="region of interest" description="Disordered" evidence="3">
    <location>
        <begin position="190"/>
        <end position="209"/>
    </location>
</feature>
<reference evidence="5" key="1">
    <citation type="journal article" date="2015" name="Nature">
        <title>Complex archaea that bridge the gap between prokaryotes and eukaryotes.</title>
        <authorList>
            <person name="Spang A."/>
            <person name="Saw J.H."/>
            <person name="Jorgensen S.L."/>
            <person name="Zaremba-Niedzwiedzka K."/>
            <person name="Martijn J."/>
            <person name="Lind A.E."/>
            <person name="van Eijk R."/>
            <person name="Schleper C."/>
            <person name="Guy L."/>
            <person name="Ettema T.J."/>
        </authorList>
    </citation>
    <scope>NUCLEOTIDE SEQUENCE</scope>
</reference>
<dbReference type="CDD" id="cd17546">
    <property type="entry name" value="REC_hyHK_CKI1_RcsC-like"/>
    <property type="match status" value="1"/>
</dbReference>
<dbReference type="Pfam" id="PF00072">
    <property type="entry name" value="Response_reg"/>
    <property type="match status" value="1"/>
</dbReference>
<dbReference type="PANTHER" id="PTHR45339">
    <property type="entry name" value="HYBRID SIGNAL TRANSDUCTION HISTIDINE KINASE J"/>
    <property type="match status" value="1"/>
</dbReference>
<keyword evidence="1" id="KW-0597">Phosphoprotein</keyword>
<evidence type="ECO:0000259" key="4">
    <source>
        <dbReference type="PROSITE" id="PS50110"/>
    </source>
</evidence>
<sequence length="209" mass="23170">MKSAAISKEYIELMDGALTFESTKDIGSTFTFTIPINIEELTEGKINIHPEAADLPILIVEDNKVNQLIMGKILEQLGYSYEVANHGEEAIDLLEDKPISVILMDLQMPVMDGFSCTKAIRNRTDALHDIPIIAVTANLMDTDVEHCIEAGMNEFIEKPVKVDQLESLLSLYICRSTTATRNLTAPVSFQQTQKKHGSTPQNVGAKNIY</sequence>
<gene>
    <name evidence="5" type="ORF">LCGC14_1820480</name>
</gene>
<dbReference type="AlphaFoldDB" id="A0A0F9IYW9"/>
<protein>
    <recommendedName>
        <fullName evidence="4">Response regulatory domain-containing protein</fullName>
    </recommendedName>
</protein>
<dbReference type="PANTHER" id="PTHR45339:SF1">
    <property type="entry name" value="HYBRID SIGNAL TRANSDUCTION HISTIDINE KINASE J"/>
    <property type="match status" value="1"/>
</dbReference>
<evidence type="ECO:0000256" key="1">
    <source>
        <dbReference type="ARBA" id="ARBA00022553"/>
    </source>
</evidence>